<dbReference type="SUPFAM" id="SSF53474">
    <property type="entry name" value="alpha/beta-Hydrolases"/>
    <property type="match status" value="1"/>
</dbReference>
<comment type="caution">
    <text evidence="7">The sequence shown here is derived from an EMBL/GenBank/DDBJ whole genome shotgun (WGS) entry which is preliminary data.</text>
</comment>
<evidence type="ECO:0000256" key="6">
    <source>
        <dbReference type="SAM" id="SignalP"/>
    </source>
</evidence>
<dbReference type="PANTHER" id="PTHR11010:SF38">
    <property type="entry name" value="LYSOSOMAL PRO-X CARBOXYPEPTIDASE"/>
    <property type="match status" value="1"/>
</dbReference>
<dbReference type="AlphaFoldDB" id="A0A9W7C5K3"/>
<dbReference type="PANTHER" id="PTHR11010">
    <property type="entry name" value="PROTEASE S28 PRO-X CARBOXYPEPTIDASE-RELATED"/>
    <property type="match status" value="1"/>
</dbReference>
<proteinExistence type="inferred from homology"/>
<evidence type="ECO:0000256" key="1">
    <source>
        <dbReference type="ARBA" id="ARBA00011079"/>
    </source>
</evidence>
<keyword evidence="3 6" id="KW-0732">Signal</keyword>
<dbReference type="Gene3D" id="1.20.120.980">
    <property type="entry name" value="Serine carboxypeptidase S28, SKS domain"/>
    <property type="match status" value="1"/>
</dbReference>
<protein>
    <recommendedName>
        <fullName evidence="9">Lysosomal Pro-X carboxypeptidase</fullName>
    </recommendedName>
</protein>
<keyword evidence="5" id="KW-0325">Glycoprotein</keyword>
<gene>
    <name evidence="7" type="ORF">TrVE_jg14141</name>
</gene>
<dbReference type="Proteomes" id="UP001165160">
    <property type="component" value="Unassembled WGS sequence"/>
</dbReference>
<evidence type="ECO:0000256" key="4">
    <source>
        <dbReference type="ARBA" id="ARBA00022801"/>
    </source>
</evidence>
<dbReference type="InterPro" id="IPR042269">
    <property type="entry name" value="Ser_carbopepase_S28_SKS"/>
</dbReference>
<evidence type="ECO:0000313" key="7">
    <source>
        <dbReference type="EMBL" id="GMI02307.1"/>
    </source>
</evidence>
<evidence type="ECO:0000313" key="8">
    <source>
        <dbReference type="Proteomes" id="UP001165160"/>
    </source>
</evidence>
<dbReference type="InterPro" id="IPR008758">
    <property type="entry name" value="Peptidase_S28"/>
</dbReference>
<dbReference type="Gene3D" id="3.40.50.1820">
    <property type="entry name" value="alpha/beta hydrolase"/>
    <property type="match status" value="1"/>
</dbReference>
<dbReference type="GO" id="GO:0006508">
    <property type="term" value="P:proteolysis"/>
    <property type="evidence" value="ECO:0007669"/>
    <property type="project" value="UniProtKB-KW"/>
</dbReference>
<comment type="similarity">
    <text evidence="1">Belongs to the peptidase S28 family.</text>
</comment>
<reference evidence="8" key="1">
    <citation type="journal article" date="2023" name="Commun. Biol.">
        <title>Genome analysis of Parmales, the sister group of diatoms, reveals the evolutionary specialization of diatoms from phago-mixotrophs to photoautotrophs.</title>
        <authorList>
            <person name="Ban H."/>
            <person name="Sato S."/>
            <person name="Yoshikawa S."/>
            <person name="Yamada K."/>
            <person name="Nakamura Y."/>
            <person name="Ichinomiya M."/>
            <person name="Sato N."/>
            <person name="Blanc-Mathieu R."/>
            <person name="Endo H."/>
            <person name="Kuwata A."/>
            <person name="Ogata H."/>
        </authorList>
    </citation>
    <scope>NUCLEOTIDE SEQUENCE [LARGE SCALE GENOMIC DNA]</scope>
    <source>
        <strain evidence="8">NIES 3699</strain>
    </source>
</reference>
<keyword evidence="2" id="KW-0645">Protease</keyword>
<feature type="signal peptide" evidence="6">
    <location>
        <begin position="1"/>
        <end position="17"/>
    </location>
</feature>
<dbReference type="GO" id="GO:0070008">
    <property type="term" value="F:serine-type exopeptidase activity"/>
    <property type="evidence" value="ECO:0007669"/>
    <property type="project" value="InterPro"/>
</dbReference>
<accession>A0A9W7C5K3</accession>
<dbReference type="EMBL" id="BRXX01000280">
    <property type="protein sequence ID" value="GMI02307.1"/>
    <property type="molecule type" value="Genomic_DNA"/>
</dbReference>
<evidence type="ECO:0000256" key="2">
    <source>
        <dbReference type="ARBA" id="ARBA00022670"/>
    </source>
</evidence>
<dbReference type="InterPro" id="IPR029058">
    <property type="entry name" value="AB_hydrolase_fold"/>
</dbReference>
<name>A0A9W7C5K3_9STRA</name>
<feature type="chain" id="PRO_5040941095" description="Lysosomal Pro-X carboxypeptidase" evidence="6">
    <location>
        <begin position="18"/>
        <end position="479"/>
    </location>
</feature>
<evidence type="ECO:0000256" key="3">
    <source>
        <dbReference type="ARBA" id="ARBA00022729"/>
    </source>
</evidence>
<evidence type="ECO:0000256" key="5">
    <source>
        <dbReference type="ARBA" id="ARBA00023180"/>
    </source>
</evidence>
<keyword evidence="8" id="KW-1185">Reference proteome</keyword>
<keyword evidence="4" id="KW-0378">Hydrolase</keyword>
<organism evidence="7 8">
    <name type="scientific">Triparma verrucosa</name>
    <dbReference type="NCBI Taxonomy" id="1606542"/>
    <lineage>
        <taxon>Eukaryota</taxon>
        <taxon>Sar</taxon>
        <taxon>Stramenopiles</taxon>
        <taxon>Ochrophyta</taxon>
        <taxon>Bolidophyceae</taxon>
        <taxon>Parmales</taxon>
        <taxon>Triparmaceae</taxon>
        <taxon>Triparma</taxon>
    </lineage>
</organism>
<dbReference type="Pfam" id="PF05577">
    <property type="entry name" value="Peptidase_S28"/>
    <property type="match status" value="1"/>
</dbReference>
<dbReference type="GO" id="GO:0008239">
    <property type="term" value="F:dipeptidyl-peptidase activity"/>
    <property type="evidence" value="ECO:0007669"/>
    <property type="project" value="TreeGrafter"/>
</dbReference>
<sequence length="479" mass="53040">MLLWFLLLLFLGGGVHSSQPDTWSVYPPDISGKFTVPVDNFEYDSVNSFDLRYVGFDGFTEERKGRSIVLLYLGNEGQIESFYNASGFLFELASELSASVLFIEHRYYGESLPFGEGGSFTNEGLRYLSIEQALADYSLFIAEGVPNLLGCEDSDVVIFGGSYGGMLAAWHRWKYPHLTVGALASGAPIDFYPETGIQNDFYNAFLHTYEISQEGCGATLDTLLRTKYSKDDLSHLNICSSESATVEAFLFYVKGAVSSLAMIDYPYELNFIAPLPANPVEVGCGLLMGGGDVVEPPIVQLRNLVDLYVNYTGDLACWDLDAELVSEGGGGGRMVGSSDLLGVTSWNYQACTELILEPITSDGYGFYPPDDGKESQKVIDRCKAMFGVTTRPEWMPLSFGTSEDYSKYLTNTILAENEKDPWHVGTQDVVANEKNELYRLFAEGGAHHQDLRLSDELDSEGVKAMRAKERDIIKKWLNL</sequence>
<evidence type="ECO:0008006" key="9">
    <source>
        <dbReference type="Google" id="ProtNLM"/>
    </source>
</evidence>